<feature type="compositionally biased region" description="Polar residues" evidence="4">
    <location>
        <begin position="118"/>
        <end position="132"/>
    </location>
</feature>
<proteinExistence type="inferred from homology"/>
<keyword evidence="3" id="KW-0175">Coiled coil</keyword>
<evidence type="ECO:0000313" key="5">
    <source>
        <dbReference type="EMBL" id="CAL5223305.1"/>
    </source>
</evidence>
<comment type="similarity">
    <text evidence="1">Belongs to the prefoldin subunit beta family.</text>
</comment>
<reference evidence="5 6" key="1">
    <citation type="submission" date="2024-06" db="EMBL/GenBank/DDBJ databases">
        <authorList>
            <person name="Kraege A."/>
            <person name="Thomma B."/>
        </authorList>
    </citation>
    <scope>NUCLEOTIDE SEQUENCE [LARGE SCALE GENOMIC DNA]</scope>
</reference>
<name>A0ABP1FXN0_9CHLO</name>
<gene>
    <name evidence="5" type="primary">g5796</name>
    <name evidence="5" type="ORF">VP750_LOCUS4964</name>
</gene>
<protein>
    <submittedName>
        <fullName evidence="5">G5796 protein</fullName>
    </submittedName>
</protein>
<evidence type="ECO:0000256" key="4">
    <source>
        <dbReference type="SAM" id="MobiDB-lite"/>
    </source>
</evidence>
<accession>A0ABP1FXN0</accession>
<evidence type="ECO:0000313" key="6">
    <source>
        <dbReference type="Proteomes" id="UP001497392"/>
    </source>
</evidence>
<feature type="region of interest" description="Disordered" evidence="4">
    <location>
        <begin position="115"/>
        <end position="140"/>
    </location>
</feature>
<organism evidence="5 6">
    <name type="scientific">Coccomyxa viridis</name>
    <dbReference type="NCBI Taxonomy" id="1274662"/>
    <lineage>
        <taxon>Eukaryota</taxon>
        <taxon>Viridiplantae</taxon>
        <taxon>Chlorophyta</taxon>
        <taxon>core chlorophytes</taxon>
        <taxon>Trebouxiophyceae</taxon>
        <taxon>Trebouxiophyceae incertae sedis</taxon>
        <taxon>Coccomyxaceae</taxon>
        <taxon>Coccomyxa</taxon>
    </lineage>
</organism>
<sequence>MTDRKQLNNEQAILGRFQELRNEISQTSAKANELAAESQEHELVLKALEPMEGGRKCYRVVGDVLVERTVAEVRPAVLGNKEQLDLVVEQLIKQLDTKKKELADFQEKYKIRIRGADEQSTAPPVQESSKGSQGVLVGPS</sequence>
<evidence type="ECO:0000256" key="2">
    <source>
        <dbReference type="ARBA" id="ARBA00023186"/>
    </source>
</evidence>
<feature type="coiled-coil region" evidence="3">
    <location>
        <begin position="81"/>
        <end position="108"/>
    </location>
</feature>
<dbReference type="InterPro" id="IPR002777">
    <property type="entry name" value="PFD_beta-like"/>
</dbReference>
<dbReference type="Pfam" id="PF01920">
    <property type="entry name" value="Prefoldin_2"/>
    <property type="match status" value="1"/>
</dbReference>
<dbReference type="CDD" id="cd23163">
    <property type="entry name" value="Prefoldin_2"/>
    <property type="match status" value="1"/>
</dbReference>
<keyword evidence="2" id="KW-0143">Chaperone</keyword>
<dbReference type="InterPro" id="IPR009053">
    <property type="entry name" value="Prefoldin"/>
</dbReference>
<keyword evidence="6" id="KW-1185">Reference proteome</keyword>
<evidence type="ECO:0000256" key="1">
    <source>
        <dbReference type="ARBA" id="ARBA00008045"/>
    </source>
</evidence>
<evidence type="ECO:0000256" key="3">
    <source>
        <dbReference type="SAM" id="Coils"/>
    </source>
</evidence>
<dbReference type="InterPro" id="IPR027235">
    <property type="entry name" value="PFD2"/>
</dbReference>
<dbReference type="Proteomes" id="UP001497392">
    <property type="component" value="Unassembled WGS sequence"/>
</dbReference>
<dbReference type="PANTHER" id="PTHR13303">
    <property type="entry name" value="PREFOLDIN SUBUNIT 2"/>
    <property type="match status" value="1"/>
</dbReference>
<dbReference type="SUPFAM" id="SSF46579">
    <property type="entry name" value="Prefoldin"/>
    <property type="match status" value="1"/>
</dbReference>
<dbReference type="Gene3D" id="1.10.287.370">
    <property type="match status" value="1"/>
</dbReference>
<comment type="caution">
    <text evidence="5">The sequence shown here is derived from an EMBL/GenBank/DDBJ whole genome shotgun (WGS) entry which is preliminary data.</text>
</comment>
<dbReference type="EMBL" id="CAXHTA020000008">
    <property type="protein sequence ID" value="CAL5223305.1"/>
    <property type="molecule type" value="Genomic_DNA"/>
</dbReference>